<dbReference type="SUPFAM" id="SSF50044">
    <property type="entry name" value="SH3-domain"/>
    <property type="match status" value="2"/>
</dbReference>
<feature type="compositionally biased region" description="Polar residues" evidence="2">
    <location>
        <begin position="577"/>
        <end position="601"/>
    </location>
</feature>
<dbReference type="Proteomes" id="UP000277204">
    <property type="component" value="Unassembled WGS sequence"/>
</dbReference>
<dbReference type="FunFam" id="2.30.30.40:FF:000023">
    <property type="entry name" value="RIMS-binding protein 2 isoform F"/>
    <property type="match status" value="1"/>
</dbReference>
<evidence type="ECO:0000313" key="4">
    <source>
        <dbReference type="Proteomes" id="UP000277204"/>
    </source>
</evidence>
<dbReference type="GO" id="GO:0007274">
    <property type="term" value="P:neuromuscular synaptic transmission"/>
    <property type="evidence" value="ECO:0007669"/>
    <property type="project" value="TreeGrafter"/>
</dbReference>
<dbReference type="InterPro" id="IPR035753">
    <property type="entry name" value="RIM-BP_SH3_2"/>
</dbReference>
<dbReference type="PANTHER" id="PTHR14234:SF19">
    <property type="entry name" value="RIM-BINDING PROTEIN, ISOFORM F"/>
    <property type="match status" value="1"/>
</dbReference>
<feature type="compositionally biased region" description="Polar residues" evidence="2">
    <location>
        <begin position="555"/>
        <end position="568"/>
    </location>
</feature>
<evidence type="ECO:0000256" key="2">
    <source>
        <dbReference type="SAM" id="MobiDB-lite"/>
    </source>
</evidence>
<feature type="compositionally biased region" description="Acidic residues" evidence="2">
    <location>
        <begin position="337"/>
        <end position="346"/>
    </location>
</feature>
<evidence type="ECO:0000313" key="3">
    <source>
        <dbReference type="EMBL" id="VDO60349.1"/>
    </source>
</evidence>
<feature type="region of interest" description="Disordered" evidence="2">
    <location>
        <begin position="494"/>
        <end position="605"/>
    </location>
</feature>
<dbReference type="InterPro" id="IPR040325">
    <property type="entry name" value="RIMBP1/2/3"/>
</dbReference>
<dbReference type="FunFam" id="2.30.30.40:FF:000016">
    <property type="entry name" value="RIMS-binding protein 2 isoform X2"/>
    <property type="match status" value="1"/>
</dbReference>
<dbReference type="PRINTS" id="PR00452">
    <property type="entry name" value="SH3DOMAIN"/>
</dbReference>
<dbReference type="InterPro" id="IPR001452">
    <property type="entry name" value="SH3_domain"/>
</dbReference>
<feature type="compositionally biased region" description="Basic and acidic residues" evidence="2">
    <location>
        <begin position="962"/>
        <end position="972"/>
    </location>
</feature>
<feature type="compositionally biased region" description="Polar residues" evidence="2">
    <location>
        <begin position="974"/>
        <end position="987"/>
    </location>
</feature>
<dbReference type="SMART" id="SM00326">
    <property type="entry name" value="SH3"/>
    <property type="match status" value="2"/>
</dbReference>
<dbReference type="PROSITE" id="PS50002">
    <property type="entry name" value="SH3"/>
    <property type="match status" value="2"/>
</dbReference>
<accession>A0A183LK39</accession>
<organism evidence="3 4">
    <name type="scientific">Schistosoma margrebowiei</name>
    <dbReference type="NCBI Taxonomy" id="48269"/>
    <lineage>
        <taxon>Eukaryota</taxon>
        <taxon>Metazoa</taxon>
        <taxon>Spiralia</taxon>
        <taxon>Lophotrochozoa</taxon>
        <taxon>Platyhelminthes</taxon>
        <taxon>Trematoda</taxon>
        <taxon>Digenea</taxon>
        <taxon>Strigeidida</taxon>
        <taxon>Schistosomatoidea</taxon>
        <taxon>Schistosomatidae</taxon>
        <taxon>Schistosoma</taxon>
    </lineage>
</organism>
<dbReference type="Gene3D" id="2.30.30.40">
    <property type="entry name" value="SH3 Domains"/>
    <property type="match status" value="2"/>
</dbReference>
<reference evidence="3 4" key="1">
    <citation type="submission" date="2018-11" db="EMBL/GenBank/DDBJ databases">
        <authorList>
            <consortium name="Pathogen Informatics"/>
        </authorList>
    </citation>
    <scope>NUCLEOTIDE SEQUENCE [LARGE SCALE GENOMIC DNA]</scope>
    <source>
        <strain evidence="3 4">Zambia</strain>
    </source>
</reference>
<protein>
    <submittedName>
        <fullName evidence="3">Uncharacterized protein</fullName>
    </submittedName>
</protein>
<feature type="compositionally biased region" description="Polar residues" evidence="2">
    <location>
        <begin position="501"/>
        <end position="510"/>
    </location>
</feature>
<dbReference type="CDD" id="cd12012">
    <property type="entry name" value="SH3_RIM-BP_2"/>
    <property type="match status" value="1"/>
</dbReference>
<feature type="region of interest" description="Disordered" evidence="2">
    <location>
        <begin position="944"/>
        <end position="1002"/>
    </location>
</feature>
<dbReference type="AlphaFoldDB" id="A0A183LK39"/>
<dbReference type="EMBL" id="UZAI01001291">
    <property type="protein sequence ID" value="VDO60349.1"/>
    <property type="molecule type" value="Genomic_DNA"/>
</dbReference>
<dbReference type="Pfam" id="PF07653">
    <property type="entry name" value="SH3_2"/>
    <property type="match status" value="2"/>
</dbReference>
<dbReference type="STRING" id="48269.A0A183LK39"/>
<sequence length="1095" mass="127992">MVVGGSRQETLDLGFLLLGTRQHSVPVIFRELMLPGGFDPVSSSLIVRDVTTEVSEPRLTSCRTEIYLQLIDHLCQILLSADQILLSTGLNPSEGALLLRRKLEKQELKDNIHDNNDSQSLIDPNSLIKINHSNQNRSSINQYNQYSKFYNPYNLYEIKSKFNQTRSISDDYDLNNRKDHYYYYYNSDHDESFNSSISSDTSIISNHNNQWFRTSSSYNLTADYPNRQWKPRGVLKHHLNKSYPYEYYNLLRQFNKRDRIQPNKHAQYFYNNNNDKVVYPLHKTQHLYNDPKSFKSYTYHGRISPKYQSKRLFNQYINNQYPIISSSSNHHNHNNNPDEDDDDDDDERYRIKGNQQNYLNKIVYPKMYTINTRSHSTSPKQLHKLNRFIYSSRNKEIDSNISNRLIHKKSKYYRPLPLGIENQPWSIRDRYYSGHVNPHENLSLPEIQITRNSSLSDNEPQFQANDHYQQQSRYSYQDFRGPTRPIRSRFMDTRRHGSYDPQMSVSNFSTTRHDPDYPRPVVPSDTYTSGPKRPFHYNMPSPASGPIPQHEYRPSFNQVNMKNCRSGDQGSGLRQAVGSQYSRSSKSFVQNEQQYGRNQRNINDDYSNRMGHSELKPIQVVVALYDYDPTTMSPNIDGAQEELPFREGQLIKILTECDEDGFYLGECNGLRGLVPSNMVSELQSHLLRSQKINHSIDSHSNLIDMNQQSSDQLNKTYSTDINLHEQMNSPIQNYYTIKKYDPLISQTNSVPRNIDFMNEHSYHPQMAIPDYIEIKDLQSNELEQDRNLHYSQSQTKHTTSTTTTTITTTTNTTTELNTLHHKPPMESIQQQMNQQSKIMIAIYDYDPHILSPNPDIDAELSFRAGEQILIYGNMDDDGFYYGETKDGRRGLVPSNFLNSYINEIHYLNKQKNFTNSYDYDQEKIQNHKDQSYSMDPLIRISNRTNSSQLHNNNNNTNHVKNTRSEPNSDRTKLVHNTRSSSPCTQTRSYTTSNNNNNSNNNDVINTNINSTNYHRDELPMNDMERFPENDENPIIVMDLNPISNNSHRKGKINKDYDTTYMNQRDTDVTDNYIATTGPNYTQRRRSTIRSLFKRE</sequence>
<feature type="compositionally biased region" description="Low complexity" evidence="2">
    <location>
        <begin position="944"/>
        <end position="959"/>
    </location>
</feature>
<proteinExistence type="predicted"/>
<feature type="region of interest" description="Disordered" evidence="2">
    <location>
        <begin position="323"/>
        <end position="348"/>
    </location>
</feature>
<dbReference type="PANTHER" id="PTHR14234">
    <property type="entry name" value="RIM BINDING PROTEIN-RELATED"/>
    <property type="match status" value="1"/>
</dbReference>
<name>A0A183LK39_9TREM</name>
<evidence type="ECO:0000256" key="1">
    <source>
        <dbReference type="ARBA" id="ARBA00022443"/>
    </source>
</evidence>
<dbReference type="GO" id="GO:0045202">
    <property type="term" value="C:synapse"/>
    <property type="evidence" value="ECO:0007669"/>
    <property type="project" value="GOC"/>
</dbReference>
<keyword evidence="4" id="KW-1185">Reference proteome</keyword>
<keyword evidence="1" id="KW-0728">SH3 domain</keyword>
<feature type="compositionally biased region" description="Low complexity" evidence="2">
    <location>
        <begin position="988"/>
        <end position="1002"/>
    </location>
</feature>
<dbReference type="InterPro" id="IPR036028">
    <property type="entry name" value="SH3-like_dom_sf"/>
</dbReference>
<gene>
    <name evidence="3" type="ORF">SMRZ_LOCUS4164</name>
</gene>